<gene>
    <name evidence="1" type="ORF">SAMN02745119_03061</name>
</gene>
<accession>A0A1T4RSY7</accession>
<dbReference type="OrthoDB" id="6702415at2"/>
<name>A0A1T4RSY7_9BACT</name>
<keyword evidence="2" id="KW-1185">Reference proteome</keyword>
<protein>
    <submittedName>
        <fullName evidence="1">Uncharacterized protein</fullName>
    </submittedName>
</protein>
<dbReference type="RefSeq" id="WP_078791284.1">
    <property type="nucleotide sequence ID" value="NZ_FUWR01000024.1"/>
</dbReference>
<evidence type="ECO:0000313" key="1">
    <source>
        <dbReference type="EMBL" id="SKA19105.1"/>
    </source>
</evidence>
<organism evidence="1 2">
    <name type="scientific">Trichlorobacter thiogenes</name>
    <dbReference type="NCBI Taxonomy" id="115783"/>
    <lineage>
        <taxon>Bacteria</taxon>
        <taxon>Pseudomonadati</taxon>
        <taxon>Thermodesulfobacteriota</taxon>
        <taxon>Desulfuromonadia</taxon>
        <taxon>Geobacterales</taxon>
        <taxon>Geobacteraceae</taxon>
        <taxon>Trichlorobacter</taxon>
    </lineage>
</organism>
<evidence type="ECO:0000313" key="2">
    <source>
        <dbReference type="Proteomes" id="UP000190102"/>
    </source>
</evidence>
<proteinExistence type="predicted"/>
<dbReference type="EMBL" id="FUWR01000024">
    <property type="protein sequence ID" value="SKA19105.1"/>
    <property type="molecule type" value="Genomic_DNA"/>
</dbReference>
<sequence length="392" mass="44198">MDDMIVFATKNRLGCREGGLTAFGSSQYLEKYNKNRESIQKKNAWKTEGMGAAFQGVRTSSGPDSEEIHARANVNGLAFAKDGMIVYSLDVEDYSGLFLKNPKNDGEDEGHIIHDSMTRFMNLDCHPVTGELVVSVQDCPWERHLALFEPKNSRYRKITEGDCFDENPVWGKQASRSIFYDSAGVGKDGEGRFLELGEKVINRLDLDSGTISELVSLPRHDCFLPKVDREDRLYFIKRPHEKPGSKGMTFKDIVLIPYRLGRAVYSFLQLFSMRYTGEPLSTAGPDPTKAKNKDPKDLFINENMINAEQTLKENRDKGDSFPGIAPRSWELTRLEKDGSLTCLKKGVIDFDLGKNGDIVFSNGKYLLKQDREGKEKVLDTVDLINRVRVCLA</sequence>
<reference evidence="2" key="1">
    <citation type="submission" date="2017-02" db="EMBL/GenBank/DDBJ databases">
        <authorList>
            <person name="Varghese N."/>
            <person name="Submissions S."/>
        </authorList>
    </citation>
    <scope>NUCLEOTIDE SEQUENCE [LARGE SCALE GENOMIC DNA]</scope>
    <source>
        <strain evidence="2">ATCC BAA-34</strain>
    </source>
</reference>
<dbReference type="STRING" id="115783.SAMN02745119_03061"/>
<dbReference type="Proteomes" id="UP000190102">
    <property type="component" value="Unassembled WGS sequence"/>
</dbReference>
<dbReference type="AlphaFoldDB" id="A0A1T4RSY7"/>